<organism evidence="1 2">
    <name type="scientific">Dorcoceras hygrometricum</name>
    <dbReference type="NCBI Taxonomy" id="472368"/>
    <lineage>
        <taxon>Eukaryota</taxon>
        <taxon>Viridiplantae</taxon>
        <taxon>Streptophyta</taxon>
        <taxon>Embryophyta</taxon>
        <taxon>Tracheophyta</taxon>
        <taxon>Spermatophyta</taxon>
        <taxon>Magnoliopsida</taxon>
        <taxon>eudicotyledons</taxon>
        <taxon>Gunneridae</taxon>
        <taxon>Pentapetalae</taxon>
        <taxon>asterids</taxon>
        <taxon>lamiids</taxon>
        <taxon>Lamiales</taxon>
        <taxon>Gesneriaceae</taxon>
        <taxon>Didymocarpoideae</taxon>
        <taxon>Trichosporeae</taxon>
        <taxon>Loxocarpinae</taxon>
        <taxon>Dorcoceras</taxon>
    </lineage>
</organism>
<gene>
    <name evidence="1" type="ORF">F511_34722</name>
</gene>
<evidence type="ECO:0000313" key="1">
    <source>
        <dbReference type="EMBL" id="KZV41769.1"/>
    </source>
</evidence>
<keyword evidence="2" id="KW-1185">Reference proteome</keyword>
<protein>
    <submittedName>
        <fullName evidence="1">Pentatricopeptide repeat-containing protein</fullName>
    </submittedName>
</protein>
<dbReference type="AlphaFoldDB" id="A0A2Z7C5M2"/>
<proteinExistence type="predicted"/>
<accession>A0A2Z7C5M2</accession>
<evidence type="ECO:0000313" key="2">
    <source>
        <dbReference type="Proteomes" id="UP000250235"/>
    </source>
</evidence>
<dbReference type="Proteomes" id="UP000250235">
    <property type="component" value="Unassembled WGS sequence"/>
</dbReference>
<sequence length="131" mass="14273">MAASLSINALQVNFESMIVMEHNGMVKMFKSLEETWLKGFLGISGPVYEGVVIEFFANATVLADTIVIFVANRKIGITKDVFAETFGLPIEGMIGFIDLSAQAVAEMRMRGTLVRQAGTHPSYGDLLLPKS</sequence>
<dbReference type="OrthoDB" id="1751168at2759"/>
<dbReference type="EMBL" id="KQ999389">
    <property type="protein sequence ID" value="KZV41769.1"/>
    <property type="molecule type" value="Genomic_DNA"/>
</dbReference>
<reference evidence="1 2" key="1">
    <citation type="journal article" date="2015" name="Proc. Natl. Acad. Sci. U.S.A.">
        <title>The resurrection genome of Boea hygrometrica: A blueprint for survival of dehydration.</title>
        <authorList>
            <person name="Xiao L."/>
            <person name="Yang G."/>
            <person name="Zhang L."/>
            <person name="Yang X."/>
            <person name="Zhao S."/>
            <person name="Ji Z."/>
            <person name="Zhou Q."/>
            <person name="Hu M."/>
            <person name="Wang Y."/>
            <person name="Chen M."/>
            <person name="Xu Y."/>
            <person name="Jin H."/>
            <person name="Xiao X."/>
            <person name="Hu G."/>
            <person name="Bao F."/>
            <person name="Hu Y."/>
            <person name="Wan P."/>
            <person name="Li L."/>
            <person name="Deng X."/>
            <person name="Kuang T."/>
            <person name="Xiang C."/>
            <person name="Zhu J.K."/>
            <person name="Oliver M.J."/>
            <person name="He Y."/>
        </authorList>
    </citation>
    <scope>NUCLEOTIDE SEQUENCE [LARGE SCALE GENOMIC DNA]</scope>
    <source>
        <strain evidence="2">cv. XS01</strain>
    </source>
</reference>
<name>A0A2Z7C5M2_9LAMI</name>